<dbReference type="PROSITE" id="PS00108">
    <property type="entry name" value="PROTEIN_KINASE_ST"/>
    <property type="match status" value="1"/>
</dbReference>
<dbReference type="GO" id="GO:0005524">
    <property type="term" value="F:ATP binding"/>
    <property type="evidence" value="ECO:0007669"/>
    <property type="project" value="UniProtKB-UniRule"/>
</dbReference>
<dbReference type="SUPFAM" id="SSF56112">
    <property type="entry name" value="Protein kinase-like (PK-like)"/>
    <property type="match status" value="1"/>
</dbReference>
<dbReference type="VEuPathDB" id="PlasmoDB:PocGH01_11051300"/>
<gene>
    <name evidence="13" type="primary">ARK1</name>
    <name evidence="13" type="ORF">POWCR01_110045400</name>
</gene>
<keyword evidence="3 7" id="KW-0547">Nucleotide-binding</keyword>
<evidence type="ECO:0000313" key="14">
    <source>
        <dbReference type="Proteomes" id="UP000243200"/>
    </source>
</evidence>
<accession>A0A1C3KUJ8</accession>
<comment type="catalytic activity">
    <reaction evidence="11">
        <text>L-seryl-[protein] + ATP = O-phospho-L-seryl-[protein] + ADP + H(+)</text>
        <dbReference type="Rhea" id="RHEA:17989"/>
        <dbReference type="Rhea" id="RHEA-COMP:9863"/>
        <dbReference type="Rhea" id="RHEA-COMP:11604"/>
        <dbReference type="ChEBI" id="CHEBI:15378"/>
        <dbReference type="ChEBI" id="CHEBI:29999"/>
        <dbReference type="ChEBI" id="CHEBI:30616"/>
        <dbReference type="ChEBI" id="CHEBI:83421"/>
        <dbReference type="ChEBI" id="CHEBI:456216"/>
        <dbReference type="EC" id="2.7.11.1"/>
    </reaction>
</comment>
<dbReference type="OrthoDB" id="345735at2759"/>
<evidence type="ECO:0000256" key="5">
    <source>
        <dbReference type="ARBA" id="ARBA00022840"/>
    </source>
</evidence>
<keyword evidence="4 11" id="KW-0418">Kinase</keyword>
<dbReference type="VEuPathDB" id="PlasmoDB:POWCR01_110045400"/>
<dbReference type="InterPro" id="IPR008271">
    <property type="entry name" value="Ser/Thr_kinase_AS"/>
</dbReference>
<evidence type="ECO:0000256" key="2">
    <source>
        <dbReference type="ARBA" id="ARBA00022679"/>
    </source>
</evidence>
<feature type="binding site" evidence="7">
    <location>
        <begin position="159"/>
        <end position="160"/>
    </location>
    <ligand>
        <name>ATP</name>
        <dbReference type="ChEBI" id="CHEBI:30616"/>
    </ligand>
</feature>
<dbReference type="Pfam" id="PF00069">
    <property type="entry name" value="Pkinase"/>
    <property type="match status" value="1"/>
</dbReference>
<dbReference type="InterPro" id="IPR000719">
    <property type="entry name" value="Prot_kinase_dom"/>
</dbReference>
<dbReference type="PANTHER" id="PTHR24350">
    <property type="entry name" value="SERINE/THREONINE-PROTEIN KINASE IAL-RELATED"/>
    <property type="match status" value="1"/>
</dbReference>
<evidence type="ECO:0000256" key="10">
    <source>
        <dbReference type="RuleBase" id="RU000304"/>
    </source>
</evidence>
<evidence type="ECO:0000256" key="3">
    <source>
        <dbReference type="ARBA" id="ARBA00022741"/>
    </source>
</evidence>
<dbReference type="PROSITE" id="PS00107">
    <property type="entry name" value="PROTEIN_KINASE_ATP"/>
    <property type="match status" value="1"/>
</dbReference>
<name>A0A1C3KUJ8_PLAOA</name>
<feature type="binding site" evidence="7">
    <location>
        <position position="173"/>
    </location>
    <ligand>
        <name>ATP</name>
        <dbReference type="ChEBI" id="CHEBI:30616"/>
    </ligand>
</feature>
<dbReference type="Gene3D" id="1.10.510.10">
    <property type="entry name" value="Transferase(Phosphotransferase) domain 1"/>
    <property type="match status" value="1"/>
</dbReference>
<keyword evidence="1 10" id="KW-0723">Serine/threonine-protein kinase</keyword>
<comment type="similarity">
    <text evidence="11">Belongs to the protein kinase superfamily. Ser/Thr protein kinase family. Aurora subfamily.</text>
</comment>
<evidence type="ECO:0000256" key="4">
    <source>
        <dbReference type="ARBA" id="ARBA00022777"/>
    </source>
</evidence>
<dbReference type="InterPro" id="IPR030616">
    <property type="entry name" value="Aur-like"/>
</dbReference>
<evidence type="ECO:0000256" key="7">
    <source>
        <dbReference type="PIRSR" id="PIRSR630616-2"/>
    </source>
</evidence>
<protein>
    <recommendedName>
        <fullName evidence="11">Aurora kinase</fullName>
        <ecNumber evidence="11">2.7.11.1</ecNumber>
    </recommendedName>
</protein>
<feature type="binding site" evidence="7 9">
    <location>
        <position position="61"/>
    </location>
    <ligand>
        <name>ATP</name>
        <dbReference type="ChEBI" id="CHEBI:30616"/>
    </ligand>
</feature>
<evidence type="ECO:0000256" key="6">
    <source>
        <dbReference type="PIRSR" id="PIRSR630616-1"/>
    </source>
</evidence>
<evidence type="ECO:0000259" key="12">
    <source>
        <dbReference type="PROSITE" id="PS50011"/>
    </source>
</evidence>
<evidence type="ECO:0000313" key="13">
    <source>
        <dbReference type="EMBL" id="SBT77862.1"/>
    </source>
</evidence>
<reference evidence="13 14" key="1">
    <citation type="submission" date="2016-06" db="EMBL/GenBank/DDBJ databases">
        <authorList>
            <consortium name="Pathogen Informatics"/>
        </authorList>
    </citation>
    <scope>NUCLEOTIDE SEQUENCE [LARGE SCALE GENOMIC DNA]</scope>
    <source>
        <strain evidence="13">PowCR01</strain>
    </source>
</reference>
<dbReference type="AlphaFoldDB" id="A0A1C3KUJ8"/>
<keyword evidence="2 11" id="KW-0808">Transferase</keyword>
<feature type="domain" description="Protein kinase" evidence="12">
    <location>
        <begin position="32"/>
        <end position="307"/>
    </location>
</feature>
<proteinExistence type="inferred from homology"/>
<dbReference type="Proteomes" id="UP000243200">
    <property type="component" value="Chromosome 11"/>
</dbReference>
<sequence>MNESSSSPIKATCRDMALKSSLHSFTFSLKDFDIAGFLGDGAHGSVFLACERRTNFICVLKCISKSHLVKSTQEALLRKEIELQAHLKHPHIACMYTWFHTSSHVFFVMEYCSNGDLFTYLNEHGPFSEKKVAEMLFEIIWAIRTCHDKRIAHLDLKPENVLVNHEEKCKLADFGLSAHIGSKHKKKGISHYRGTHDYWSPEQCARHQKKKQNFGEFDQKTDIWTLGILAFELKFGRPPFGSTNEERENVIMNRIQDYHWSQLFCEKVKNDLIDKLTPEFKNFLNLCLDKNPKKRPTAEALIQHPFIFTHNKNRHCIKSYATQPRGKQGPKLSHKGFNEQDGSFLTPIWFHNSEAK</sequence>
<dbReference type="FunFam" id="3.30.200.20:FF:000042">
    <property type="entry name" value="Aurora kinase A"/>
    <property type="match status" value="1"/>
</dbReference>
<dbReference type="PROSITE" id="PS50011">
    <property type="entry name" value="PROTEIN_KINASE_DOM"/>
    <property type="match status" value="1"/>
</dbReference>
<evidence type="ECO:0000256" key="9">
    <source>
        <dbReference type="PROSITE-ProRule" id="PRU10141"/>
    </source>
</evidence>
<dbReference type="GO" id="GO:0004674">
    <property type="term" value="F:protein serine/threonine kinase activity"/>
    <property type="evidence" value="ECO:0007669"/>
    <property type="project" value="UniProtKB-KW"/>
</dbReference>
<dbReference type="InterPro" id="IPR017441">
    <property type="entry name" value="Protein_kinase_ATP_BS"/>
</dbReference>
<feature type="cross-link" description="Glycyl lysine isopeptide (Lys-Gly) (interchain with G-Cter in SUMO2)" evidence="8">
    <location>
        <position position="157"/>
    </location>
</feature>
<evidence type="ECO:0000256" key="11">
    <source>
        <dbReference type="RuleBase" id="RU367134"/>
    </source>
</evidence>
<dbReference type="CDD" id="cd14007">
    <property type="entry name" value="STKc_Aurora"/>
    <property type="match status" value="1"/>
</dbReference>
<dbReference type="EMBL" id="LT594515">
    <property type="protein sequence ID" value="SBT77862.1"/>
    <property type="molecule type" value="Genomic_DNA"/>
</dbReference>
<keyword evidence="5 7" id="KW-0067">ATP-binding</keyword>
<evidence type="ECO:0000256" key="1">
    <source>
        <dbReference type="ARBA" id="ARBA00022527"/>
    </source>
</evidence>
<organism evidence="13 14">
    <name type="scientific">Plasmodium ovale</name>
    <name type="common">malaria parasite P. ovale</name>
    <dbReference type="NCBI Taxonomy" id="36330"/>
    <lineage>
        <taxon>Eukaryota</taxon>
        <taxon>Sar</taxon>
        <taxon>Alveolata</taxon>
        <taxon>Apicomplexa</taxon>
        <taxon>Aconoidasida</taxon>
        <taxon>Haemosporida</taxon>
        <taxon>Plasmodiidae</taxon>
        <taxon>Plasmodium</taxon>
        <taxon>Plasmodium (Plasmodium)</taxon>
    </lineage>
</organism>
<dbReference type="InterPro" id="IPR011009">
    <property type="entry name" value="Kinase-like_dom_sf"/>
</dbReference>
<dbReference type="SMART" id="SM00220">
    <property type="entry name" value="S_TKc"/>
    <property type="match status" value="1"/>
</dbReference>
<comment type="catalytic activity">
    <reaction evidence="11">
        <text>L-threonyl-[protein] + ATP = O-phospho-L-threonyl-[protein] + ADP + H(+)</text>
        <dbReference type="Rhea" id="RHEA:46608"/>
        <dbReference type="Rhea" id="RHEA-COMP:11060"/>
        <dbReference type="Rhea" id="RHEA-COMP:11605"/>
        <dbReference type="ChEBI" id="CHEBI:15378"/>
        <dbReference type="ChEBI" id="CHEBI:30013"/>
        <dbReference type="ChEBI" id="CHEBI:30616"/>
        <dbReference type="ChEBI" id="CHEBI:61977"/>
        <dbReference type="ChEBI" id="CHEBI:456216"/>
        <dbReference type="EC" id="2.7.11.1"/>
    </reaction>
</comment>
<evidence type="ECO:0000256" key="8">
    <source>
        <dbReference type="PIRSR" id="PIRSR630616-3"/>
    </source>
</evidence>
<dbReference type="EC" id="2.7.11.1" evidence="11"/>
<feature type="active site" description="Proton acceptor" evidence="6">
    <location>
        <position position="155"/>
    </location>
</feature>